<protein>
    <recommendedName>
        <fullName evidence="1">FAS1 domain-containing protein</fullName>
    </recommendedName>
</protein>
<proteinExistence type="predicted"/>
<dbReference type="Gene3D" id="2.30.180.10">
    <property type="entry name" value="FAS1 domain"/>
    <property type="match status" value="1"/>
</dbReference>
<dbReference type="AlphaFoldDB" id="A0A1H6BY31"/>
<dbReference type="InterPro" id="IPR000782">
    <property type="entry name" value="FAS1_domain"/>
</dbReference>
<reference evidence="3" key="1">
    <citation type="submission" date="2016-10" db="EMBL/GenBank/DDBJ databases">
        <authorList>
            <person name="Varghese N."/>
            <person name="Submissions S."/>
        </authorList>
    </citation>
    <scope>NUCLEOTIDE SEQUENCE [LARGE SCALE GENOMIC DNA]</scope>
    <source>
        <strain evidence="3">DSM 22361</strain>
    </source>
</reference>
<sequence length="433" mass="49964">MENQNNLFMKRFMGYLLLLFCMACQKNEFIPNVEGEAIPYQDSLSYSTLQKELEKPAFSIYKILWDKADFPGFAKQDSLSEYPVSRTITRTYFLVENGVLEKAGISTSVAKSMPVEQAKELVFNHIYQQAYDVDKGLDGNGNSLKSYLHYPVPEGVFPLSYYVYQIKLSFVNGKLLRDGQPFDIGKPLWTKEGSVIIPAKQLIVQQKDMLEIMENDPDLSIFTGWIKWRDTEYLRLHNYLADSFGPGYEFMKADDQYYQLYKFNFKLLSNPTPKYGDGFRFQRSTFLAPTNEAFRKLGFNSLTDLIAFQEAHYKPQPTDWSFFEESFAVDDLLEKHFWKEGVFMPGQQFEIYSYLINPTFFSRILAPPNSNSDIQAGGDAKNEITLAIKNSPYPAGKLIKKDIPTLQGPLHTIDAILVPTNFKLDFNKRKYEK</sequence>
<dbReference type="Proteomes" id="UP000236731">
    <property type="component" value="Unassembled WGS sequence"/>
</dbReference>
<accession>A0A1H6BY31</accession>
<dbReference type="EMBL" id="FNUT01000012">
    <property type="protein sequence ID" value="SEG65367.1"/>
    <property type="molecule type" value="Genomic_DNA"/>
</dbReference>
<evidence type="ECO:0000313" key="3">
    <source>
        <dbReference type="Proteomes" id="UP000236731"/>
    </source>
</evidence>
<organism evidence="2 3">
    <name type="scientific">Sphingobacterium lactis</name>
    <dbReference type="NCBI Taxonomy" id="797291"/>
    <lineage>
        <taxon>Bacteria</taxon>
        <taxon>Pseudomonadati</taxon>
        <taxon>Bacteroidota</taxon>
        <taxon>Sphingobacteriia</taxon>
        <taxon>Sphingobacteriales</taxon>
        <taxon>Sphingobacteriaceae</taxon>
        <taxon>Sphingobacterium</taxon>
    </lineage>
</organism>
<evidence type="ECO:0000313" key="2">
    <source>
        <dbReference type="EMBL" id="SEG65367.1"/>
    </source>
</evidence>
<name>A0A1H6BY31_9SPHI</name>
<evidence type="ECO:0000259" key="1">
    <source>
        <dbReference type="PROSITE" id="PS50213"/>
    </source>
</evidence>
<dbReference type="SUPFAM" id="SSF82153">
    <property type="entry name" value="FAS1 domain"/>
    <property type="match status" value="1"/>
</dbReference>
<keyword evidence="3" id="KW-1185">Reference proteome</keyword>
<dbReference type="InterPro" id="IPR036378">
    <property type="entry name" value="FAS1_dom_sf"/>
</dbReference>
<feature type="domain" description="FAS1" evidence="1">
    <location>
        <begin position="206"/>
        <end position="417"/>
    </location>
</feature>
<gene>
    <name evidence="2" type="ORF">SAMN05421877_11239</name>
</gene>
<dbReference type="PROSITE" id="PS50213">
    <property type="entry name" value="FAS1"/>
    <property type="match status" value="1"/>
</dbReference>